<reference evidence="1" key="1">
    <citation type="submission" date="2024-05" db="EMBL/GenBank/DDBJ databases">
        <title>Isolation and characterization of Sporomusa carbonis sp. nov., a carboxydotrophic hydrogenogen in the genus of Sporomusa isolated from a charcoal burning pile.</title>
        <authorList>
            <person name="Boeer T."/>
            <person name="Rosenbaum F."/>
            <person name="Eysell L."/>
            <person name="Mueller V."/>
            <person name="Daniel R."/>
            <person name="Poehlein A."/>
        </authorList>
    </citation>
    <scope>NUCLEOTIDE SEQUENCE [LARGE SCALE GENOMIC DNA]</scope>
    <source>
        <strain evidence="1">DSM 3132</strain>
    </source>
</reference>
<keyword evidence="2" id="KW-1185">Reference proteome</keyword>
<protein>
    <submittedName>
        <fullName evidence="1">Uncharacterized protein</fullName>
    </submittedName>
</protein>
<evidence type="ECO:0000313" key="2">
    <source>
        <dbReference type="Proteomes" id="UP000216052"/>
    </source>
</evidence>
<dbReference type="EMBL" id="CP155571">
    <property type="protein sequence ID" value="XFO73828.1"/>
    <property type="molecule type" value="Genomic_DNA"/>
</dbReference>
<dbReference type="Proteomes" id="UP000216052">
    <property type="component" value="Chromosome"/>
</dbReference>
<dbReference type="RefSeq" id="WP_093794144.1">
    <property type="nucleotide sequence ID" value="NZ_CP155571.1"/>
</dbReference>
<proteinExistence type="predicted"/>
<gene>
    <name evidence="1" type="ORF">SPACI_039350</name>
</gene>
<evidence type="ECO:0000313" key="1">
    <source>
        <dbReference type="EMBL" id="XFO73828.1"/>
    </source>
</evidence>
<sequence>MQTFKGSSLDKDDILAREIIQESLGGKDPELALAEDFLEELDVRLEQIKVYYPIMEMLRKRKMDTEFMQLVPELCFLLLAYLIYEGKLKHKGLTFGELETFITKALRHIMANCAAAARELITEILDGLQNGGRNFVLTTYNLKTGSFREKYIKLIEIKQSEENVLEYFITEQGVDFYLRTKEFPEETKITINLLLFQKQMEKGAFGFAYDTVKRLNMEVQKKKDKKYSLLEALMYGQLDSGEAYNRYHRSIVLQFEEEAELFNTAVKNVNMVFHEYVDRIQNGLADEKQVRTFTLIKIIEKEIGRAQTLHTELLKEAVSFTKEYDNALGVRRKAIFTERFNFQNEFEKLVSQNDRPEAMKFLFEPLMNPYVRKQFNLLRAFEPQRVAQVKAEAGEEPLPETVVNRITVDKLTSRRVRGNFVFYAARLLEMLSNPKREISLKAFGQMLMDRFSEDSVYNGDFISFILELNRDKKIGEHVKRINFANGKIDIDEDLKTMEAVFVKAALSLPGQSTINQVVVTTFPDSELELLPGLKITDMMFIGESKS</sequence>
<accession>A0ABZ3J700</accession>
<name>A0ABZ3J700_SPOA4</name>
<organism evidence="1 2">
    <name type="scientific">Sporomusa acidovorans (strain ATCC 49682 / DSM 3132 / Mol)</name>
    <dbReference type="NCBI Taxonomy" id="1123286"/>
    <lineage>
        <taxon>Bacteria</taxon>
        <taxon>Bacillati</taxon>
        <taxon>Bacillota</taxon>
        <taxon>Negativicutes</taxon>
        <taxon>Selenomonadales</taxon>
        <taxon>Sporomusaceae</taxon>
        <taxon>Sporomusa</taxon>
    </lineage>
</organism>